<proteinExistence type="predicted"/>
<feature type="non-terminal residue" evidence="1">
    <location>
        <position position="74"/>
    </location>
</feature>
<dbReference type="AlphaFoldDB" id="A0A382GAR4"/>
<name>A0A382GAR4_9ZZZZ</name>
<protein>
    <submittedName>
        <fullName evidence="1">Uncharacterized protein</fullName>
    </submittedName>
</protein>
<organism evidence="1">
    <name type="scientific">marine metagenome</name>
    <dbReference type="NCBI Taxonomy" id="408172"/>
    <lineage>
        <taxon>unclassified sequences</taxon>
        <taxon>metagenomes</taxon>
        <taxon>ecological metagenomes</taxon>
    </lineage>
</organism>
<evidence type="ECO:0000313" key="1">
    <source>
        <dbReference type="EMBL" id="SVB71905.1"/>
    </source>
</evidence>
<dbReference type="EMBL" id="UINC01054333">
    <property type="protein sequence ID" value="SVB71905.1"/>
    <property type="molecule type" value="Genomic_DNA"/>
</dbReference>
<sequence>MAVNLESSIILLYKSSTKSFAGLNFSLFIPGSPCIPIPISISSSLISKVGFPASGKIQGDTATPSVRILLLTSF</sequence>
<reference evidence="1" key="1">
    <citation type="submission" date="2018-05" db="EMBL/GenBank/DDBJ databases">
        <authorList>
            <person name="Lanie J.A."/>
            <person name="Ng W.-L."/>
            <person name="Kazmierczak K.M."/>
            <person name="Andrzejewski T.M."/>
            <person name="Davidsen T.M."/>
            <person name="Wayne K.J."/>
            <person name="Tettelin H."/>
            <person name="Glass J.I."/>
            <person name="Rusch D."/>
            <person name="Podicherti R."/>
            <person name="Tsui H.-C.T."/>
            <person name="Winkler M.E."/>
        </authorList>
    </citation>
    <scope>NUCLEOTIDE SEQUENCE</scope>
</reference>
<accession>A0A382GAR4</accession>
<gene>
    <name evidence="1" type="ORF">METZ01_LOCUS224759</name>
</gene>